<dbReference type="PANTHER" id="PTHR47156">
    <property type="entry name" value="PROTEIN CBG20824"/>
    <property type="match status" value="1"/>
</dbReference>
<dbReference type="RefSeq" id="NP_497167.2">
    <property type="nucleotide sequence ID" value="NM_064766.2"/>
</dbReference>
<dbReference type="SUPFAM" id="SSF57850">
    <property type="entry name" value="RING/U-box"/>
    <property type="match status" value="1"/>
</dbReference>
<evidence type="ECO:0000313" key="8">
    <source>
        <dbReference type="WormBase" id="F40G9.12"/>
    </source>
</evidence>
<evidence type="ECO:0000313" key="6">
    <source>
        <dbReference type="EMBL" id="CCD70944.1"/>
    </source>
</evidence>
<dbReference type="FunCoup" id="C3JXE5">
    <property type="interactions" value="21"/>
</dbReference>
<dbReference type="PaxDb" id="6239-F40G9.12"/>
<keyword evidence="7" id="KW-1185">Reference proteome</keyword>
<dbReference type="KEGG" id="cel:CELE_F40G9.12"/>
<dbReference type="Proteomes" id="UP000001940">
    <property type="component" value="Chromosome III"/>
</dbReference>
<name>C3JXE5_CAEEL</name>
<evidence type="ECO:0000256" key="3">
    <source>
        <dbReference type="ARBA" id="ARBA00022833"/>
    </source>
</evidence>
<evidence type="ECO:0000256" key="2">
    <source>
        <dbReference type="ARBA" id="ARBA00022771"/>
    </source>
</evidence>
<dbReference type="InParanoid" id="C3JXE5"/>
<dbReference type="InterPro" id="IPR013083">
    <property type="entry name" value="Znf_RING/FYVE/PHD"/>
</dbReference>
<protein>
    <submittedName>
        <fullName evidence="6">RING-type domain-containing protein</fullName>
    </submittedName>
</protein>
<evidence type="ECO:0000256" key="4">
    <source>
        <dbReference type="PROSITE-ProRule" id="PRU00175"/>
    </source>
</evidence>
<dbReference type="PhylomeDB" id="C3JXE5"/>
<dbReference type="Bgee" id="WBGene00018247">
    <property type="expression patterns" value="Expressed in embryo and 1 other cell type or tissue"/>
</dbReference>
<dbReference type="InterPro" id="IPR017907">
    <property type="entry name" value="Znf_RING_CS"/>
</dbReference>
<dbReference type="InterPro" id="IPR052667">
    <property type="entry name" value="E3_ubiquitin-ligase_RING"/>
</dbReference>
<dbReference type="CTD" id="185559"/>
<organism evidence="6 7">
    <name type="scientific">Caenorhabditis elegans</name>
    <dbReference type="NCBI Taxonomy" id="6239"/>
    <lineage>
        <taxon>Eukaryota</taxon>
        <taxon>Metazoa</taxon>
        <taxon>Ecdysozoa</taxon>
        <taxon>Nematoda</taxon>
        <taxon>Chromadorea</taxon>
        <taxon>Rhabditida</taxon>
        <taxon>Rhabditina</taxon>
        <taxon>Rhabditomorpha</taxon>
        <taxon>Rhabditoidea</taxon>
        <taxon>Rhabditidae</taxon>
        <taxon>Peloderinae</taxon>
        <taxon>Caenorhabditis</taxon>
    </lineage>
</organism>
<feature type="domain" description="RING-type" evidence="5">
    <location>
        <begin position="29"/>
        <end position="76"/>
    </location>
</feature>
<dbReference type="EMBL" id="BX284603">
    <property type="protein sequence ID" value="CCD70944.1"/>
    <property type="molecule type" value="Genomic_DNA"/>
</dbReference>
<proteinExistence type="predicted"/>
<dbReference type="HOGENOM" id="CLU_1429211_0_0_1"/>
<dbReference type="AGR" id="WB:WBGene00018247"/>
<dbReference type="InterPro" id="IPR001841">
    <property type="entry name" value="Znf_RING"/>
</dbReference>
<dbReference type="InterPro" id="IPR027370">
    <property type="entry name" value="Znf-RING_euk"/>
</dbReference>
<dbReference type="PROSITE" id="PS50089">
    <property type="entry name" value="ZF_RING_2"/>
    <property type="match status" value="1"/>
</dbReference>
<evidence type="ECO:0000256" key="1">
    <source>
        <dbReference type="ARBA" id="ARBA00022723"/>
    </source>
</evidence>
<dbReference type="Gene3D" id="3.30.40.10">
    <property type="entry name" value="Zinc/RING finger domain, C3HC4 (zinc finger)"/>
    <property type="match status" value="1"/>
</dbReference>
<dbReference type="WormBase" id="F40G9.12">
    <property type="protein sequence ID" value="CE43729"/>
    <property type="gene ID" value="WBGene00018247"/>
</dbReference>
<dbReference type="PROSITE" id="PS00518">
    <property type="entry name" value="ZF_RING_1"/>
    <property type="match status" value="1"/>
</dbReference>
<evidence type="ECO:0000313" key="7">
    <source>
        <dbReference type="Proteomes" id="UP000001940"/>
    </source>
</evidence>
<evidence type="ECO:0000259" key="5">
    <source>
        <dbReference type="PROSITE" id="PS50089"/>
    </source>
</evidence>
<accession>C3JXE5</accession>
<dbReference type="AlphaFoldDB" id="C3JXE5"/>
<dbReference type="eggNOG" id="KOG4185">
    <property type="taxonomic scope" value="Eukaryota"/>
</dbReference>
<reference evidence="6 7" key="1">
    <citation type="journal article" date="1998" name="Science">
        <title>Genome sequence of the nematode C. elegans: a platform for investigating biology.</title>
        <authorList>
            <consortium name="The C. elegans sequencing consortium"/>
            <person name="Sulson J.E."/>
            <person name="Waterston R."/>
        </authorList>
    </citation>
    <scope>NUCLEOTIDE SEQUENCE [LARGE SCALE GENOMIC DNA]</scope>
    <source>
        <strain evidence="6 7">Bristol N2</strain>
    </source>
</reference>
<dbReference type="GO" id="GO:0008270">
    <property type="term" value="F:zinc ion binding"/>
    <property type="evidence" value="ECO:0007669"/>
    <property type="project" value="UniProtKB-KW"/>
</dbReference>
<dbReference type="Pfam" id="PF13445">
    <property type="entry name" value="zf-RING_UBOX"/>
    <property type="match status" value="1"/>
</dbReference>
<dbReference type="SMART" id="SM00184">
    <property type="entry name" value="RING"/>
    <property type="match status" value="2"/>
</dbReference>
<dbReference type="PANTHER" id="PTHR47156:SF5">
    <property type="entry name" value="RING-TYPE DOMAIN-CONTAINING PROTEIN"/>
    <property type="match status" value="1"/>
</dbReference>
<dbReference type="OrthoDB" id="5876854at2759"/>
<gene>
    <name evidence="6" type="ORF">CELE_F40G9.12</name>
    <name evidence="6 8" type="ORF">F40G9.12</name>
</gene>
<keyword evidence="2 4" id="KW-0863">Zinc-finger</keyword>
<keyword evidence="1" id="KW-0479">Metal-binding</keyword>
<dbReference type="GeneID" id="185559"/>
<sequence length="190" mass="21999">MYCECRNNIFQRTRRRTQEMYIDDGRPECKICYKNYETSGDHCPRVLSCGHTYCEICIQELASLRNNVVIACPYCTKLSIISFKHWILTSFRVSSAFPTNFLVLEILNGKAKDMLQCGVCQLTYSSQRIPRIHPSCGKSVCEDCKEHECKACEPPNEQSLYRLVMARLAGNVNWKSDVPINYTIRDFLEE</sequence>
<keyword evidence="3" id="KW-0862">Zinc</keyword>